<keyword evidence="4 9" id="KW-0418">Kinase</keyword>
<evidence type="ECO:0000313" key="9">
    <source>
        <dbReference type="EMBL" id="MBD3918751.1"/>
    </source>
</evidence>
<dbReference type="SUPFAM" id="SSF55874">
    <property type="entry name" value="ATPase domain of HSP90 chaperone/DNA topoisomerase II/histidine kinase"/>
    <property type="match status" value="1"/>
</dbReference>
<dbReference type="InterPro" id="IPR036890">
    <property type="entry name" value="HATPase_C_sf"/>
</dbReference>
<dbReference type="InterPro" id="IPR056374">
    <property type="entry name" value="DesK/YvfT_N"/>
</dbReference>
<comment type="caution">
    <text evidence="9">The sequence shown here is derived from an EMBL/GenBank/DDBJ whole genome shotgun (WGS) entry which is preliminary data.</text>
</comment>
<dbReference type="Pfam" id="PF07730">
    <property type="entry name" value="HisKA_3"/>
    <property type="match status" value="1"/>
</dbReference>
<evidence type="ECO:0000256" key="3">
    <source>
        <dbReference type="ARBA" id="ARBA00022679"/>
    </source>
</evidence>
<evidence type="ECO:0000256" key="7">
    <source>
        <dbReference type="SAM" id="Phobius"/>
    </source>
</evidence>
<dbReference type="Proteomes" id="UP000609346">
    <property type="component" value="Unassembled WGS sequence"/>
</dbReference>
<dbReference type="Gene3D" id="3.30.565.10">
    <property type="entry name" value="Histidine kinase-like ATPase, C-terminal domain"/>
    <property type="match status" value="1"/>
</dbReference>
<keyword evidence="7" id="KW-1133">Transmembrane helix</keyword>
<dbReference type="EC" id="2.7.13.3" evidence="2"/>
<evidence type="ECO:0000256" key="2">
    <source>
        <dbReference type="ARBA" id="ARBA00012438"/>
    </source>
</evidence>
<evidence type="ECO:0000259" key="8">
    <source>
        <dbReference type="SMART" id="SM00387"/>
    </source>
</evidence>
<sequence length="384" mass="43494">MIKSFVHSLFGERSPTRPPLFISFIWLVYLAFPLHAVFKLPFSEMIIGLLVIALFAAMYIYSILHERGRFVLLYVQMAIIVIFTLKVDPGFMFMGFYLTPLTGIMPTRRKFIITWISLFVFLIAVLVVYRNELTSDDLISVIPAMLIMLFMPLAIRFGRRSKELREKLDIANEQIAILSANEERARISRDLHDTLGHSLSLITLKSELTERLILKNTDRAIQEVRDIQATSRAALQQVRELISGLNTATVETEIHNALQLLAAANIEPRLEGEYREGTITPLINNILGMCLRETVTNVVRHSGASCCTIERISMHDSMMLIVTDNGRGIDEQPTDKGRSEGNGLKGMRERLKLVEGKITMERQGLKGTRVSITVPYVNRSSISR</sequence>
<dbReference type="InterPro" id="IPR011712">
    <property type="entry name" value="Sig_transdc_His_kin_sub3_dim/P"/>
</dbReference>
<keyword evidence="3" id="KW-0808">Transferase</keyword>
<dbReference type="PANTHER" id="PTHR24421:SF63">
    <property type="entry name" value="SENSOR HISTIDINE KINASE DESK"/>
    <property type="match status" value="1"/>
</dbReference>
<keyword evidence="5" id="KW-0902">Two-component regulatory system</keyword>
<evidence type="ECO:0000256" key="6">
    <source>
        <dbReference type="SAM" id="MobiDB-lite"/>
    </source>
</evidence>
<gene>
    <name evidence="9" type="ORF">H8B09_08315</name>
</gene>
<organism evidence="9 10">
    <name type="scientific">Paenibacillus terricola</name>
    <dbReference type="NCBI Taxonomy" id="2763503"/>
    <lineage>
        <taxon>Bacteria</taxon>
        <taxon>Bacillati</taxon>
        <taxon>Bacillota</taxon>
        <taxon>Bacilli</taxon>
        <taxon>Bacillales</taxon>
        <taxon>Paenibacillaceae</taxon>
        <taxon>Paenibacillus</taxon>
    </lineage>
</organism>
<dbReference type="GO" id="GO:0016301">
    <property type="term" value="F:kinase activity"/>
    <property type="evidence" value="ECO:0007669"/>
    <property type="project" value="UniProtKB-KW"/>
</dbReference>
<proteinExistence type="predicted"/>
<dbReference type="Gene3D" id="1.20.5.1930">
    <property type="match status" value="1"/>
</dbReference>
<dbReference type="CDD" id="cd16917">
    <property type="entry name" value="HATPase_UhpB-NarQ-NarX-like"/>
    <property type="match status" value="1"/>
</dbReference>
<dbReference type="EMBL" id="JACXZA010000002">
    <property type="protein sequence ID" value="MBD3918751.1"/>
    <property type="molecule type" value="Genomic_DNA"/>
</dbReference>
<reference evidence="9 10" key="1">
    <citation type="submission" date="2020-09" db="EMBL/GenBank/DDBJ databases">
        <title>Paenibacillus sp. strain PR3 16S rRNA gene Genome sequencing and assembly.</title>
        <authorList>
            <person name="Kim J."/>
        </authorList>
    </citation>
    <scope>NUCLEOTIDE SEQUENCE [LARGE SCALE GENOMIC DNA]</scope>
    <source>
        <strain evidence="9 10">PR3</strain>
    </source>
</reference>
<accession>A0ABR8MTY0</accession>
<dbReference type="PANTHER" id="PTHR24421">
    <property type="entry name" value="NITRATE/NITRITE SENSOR PROTEIN NARX-RELATED"/>
    <property type="match status" value="1"/>
</dbReference>
<dbReference type="SMART" id="SM00387">
    <property type="entry name" value="HATPase_c"/>
    <property type="match status" value="1"/>
</dbReference>
<evidence type="ECO:0000256" key="4">
    <source>
        <dbReference type="ARBA" id="ARBA00022777"/>
    </source>
</evidence>
<dbReference type="InterPro" id="IPR003594">
    <property type="entry name" value="HATPase_dom"/>
</dbReference>
<comment type="catalytic activity">
    <reaction evidence="1">
        <text>ATP + protein L-histidine = ADP + protein N-phospho-L-histidine.</text>
        <dbReference type="EC" id="2.7.13.3"/>
    </reaction>
</comment>
<dbReference type="RefSeq" id="WP_224753413.1">
    <property type="nucleotide sequence ID" value="NZ_JACXZA010000002.1"/>
</dbReference>
<evidence type="ECO:0000256" key="5">
    <source>
        <dbReference type="ARBA" id="ARBA00023012"/>
    </source>
</evidence>
<name>A0ABR8MTY0_9BACL</name>
<dbReference type="Pfam" id="PF02518">
    <property type="entry name" value="HATPase_c"/>
    <property type="match status" value="1"/>
</dbReference>
<protein>
    <recommendedName>
        <fullName evidence="2">histidine kinase</fullName>
        <ecNumber evidence="2">2.7.13.3</ecNumber>
    </recommendedName>
</protein>
<keyword evidence="7" id="KW-0812">Transmembrane</keyword>
<feature type="transmembrane region" description="Helical" evidence="7">
    <location>
        <begin position="111"/>
        <end position="129"/>
    </location>
</feature>
<feature type="transmembrane region" description="Helical" evidence="7">
    <location>
        <begin position="141"/>
        <end position="158"/>
    </location>
</feature>
<feature type="domain" description="Histidine kinase/HSP90-like ATPase" evidence="8">
    <location>
        <begin position="282"/>
        <end position="378"/>
    </location>
</feature>
<keyword evidence="10" id="KW-1185">Reference proteome</keyword>
<keyword evidence="7" id="KW-0472">Membrane</keyword>
<feature type="transmembrane region" description="Helical" evidence="7">
    <location>
        <begin position="20"/>
        <end position="38"/>
    </location>
</feature>
<dbReference type="InterPro" id="IPR050482">
    <property type="entry name" value="Sensor_HK_TwoCompSys"/>
</dbReference>
<evidence type="ECO:0000313" key="10">
    <source>
        <dbReference type="Proteomes" id="UP000609346"/>
    </source>
</evidence>
<feature type="transmembrane region" description="Helical" evidence="7">
    <location>
        <begin position="70"/>
        <end position="99"/>
    </location>
</feature>
<feature type="region of interest" description="Disordered" evidence="6">
    <location>
        <begin position="326"/>
        <end position="345"/>
    </location>
</feature>
<dbReference type="Pfam" id="PF23540">
    <property type="entry name" value="DesK_N"/>
    <property type="match status" value="1"/>
</dbReference>
<feature type="transmembrane region" description="Helical" evidence="7">
    <location>
        <begin position="45"/>
        <end position="64"/>
    </location>
</feature>
<evidence type="ECO:0000256" key="1">
    <source>
        <dbReference type="ARBA" id="ARBA00000085"/>
    </source>
</evidence>
<feature type="compositionally biased region" description="Basic and acidic residues" evidence="6">
    <location>
        <begin position="327"/>
        <end position="339"/>
    </location>
</feature>